<evidence type="ECO:0000313" key="11">
    <source>
        <dbReference type="Proteomes" id="UP001153069"/>
    </source>
</evidence>
<dbReference type="EMBL" id="CAICTM010001420">
    <property type="protein sequence ID" value="CAB9523489.1"/>
    <property type="molecule type" value="Genomic_DNA"/>
</dbReference>
<keyword evidence="5 9" id="KW-1133">Transmembrane helix</keyword>
<reference evidence="10" key="1">
    <citation type="submission" date="2020-06" db="EMBL/GenBank/DDBJ databases">
        <authorList>
            <consortium name="Plant Systems Biology data submission"/>
        </authorList>
    </citation>
    <scope>NUCLEOTIDE SEQUENCE</scope>
    <source>
        <strain evidence="10">D6</strain>
    </source>
</reference>
<proteinExistence type="predicted"/>
<dbReference type="PANTHER" id="PTHR33281:SF19">
    <property type="entry name" value="VOLTAGE-DEPENDENT ANION CHANNEL-FORMING PROTEIN YNEE"/>
    <property type="match status" value="1"/>
</dbReference>
<evidence type="ECO:0000313" key="10">
    <source>
        <dbReference type="EMBL" id="CAB9523489.1"/>
    </source>
</evidence>
<dbReference type="Proteomes" id="UP001153069">
    <property type="component" value="Unassembled WGS sequence"/>
</dbReference>
<keyword evidence="4 9" id="KW-0812">Transmembrane</keyword>
<dbReference type="GO" id="GO:0005886">
    <property type="term" value="C:plasma membrane"/>
    <property type="evidence" value="ECO:0007669"/>
    <property type="project" value="UniProtKB-SubCell"/>
</dbReference>
<dbReference type="PANTHER" id="PTHR33281">
    <property type="entry name" value="UPF0187 PROTEIN YNEE"/>
    <property type="match status" value="1"/>
</dbReference>
<dbReference type="GO" id="GO:0005254">
    <property type="term" value="F:chloride channel activity"/>
    <property type="evidence" value="ECO:0007669"/>
    <property type="project" value="InterPro"/>
</dbReference>
<protein>
    <submittedName>
        <fullName evidence="10">UPF0187 protein</fullName>
    </submittedName>
</protein>
<feature type="transmembrane region" description="Helical" evidence="9">
    <location>
        <begin position="229"/>
        <end position="250"/>
    </location>
</feature>
<feature type="transmembrane region" description="Helical" evidence="9">
    <location>
        <begin position="25"/>
        <end position="46"/>
    </location>
</feature>
<evidence type="ECO:0000256" key="3">
    <source>
        <dbReference type="ARBA" id="ARBA00022475"/>
    </source>
</evidence>
<dbReference type="OrthoDB" id="1368at2759"/>
<dbReference type="Pfam" id="PF25539">
    <property type="entry name" value="Bestrophin_2"/>
    <property type="match status" value="1"/>
</dbReference>
<organism evidence="10 11">
    <name type="scientific">Seminavis robusta</name>
    <dbReference type="NCBI Taxonomy" id="568900"/>
    <lineage>
        <taxon>Eukaryota</taxon>
        <taxon>Sar</taxon>
        <taxon>Stramenopiles</taxon>
        <taxon>Ochrophyta</taxon>
        <taxon>Bacillariophyta</taxon>
        <taxon>Bacillariophyceae</taxon>
        <taxon>Bacillariophycidae</taxon>
        <taxon>Naviculales</taxon>
        <taxon>Naviculaceae</taxon>
        <taxon>Seminavis</taxon>
    </lineage>
</organism>
<evidence type="ECO:0000256" key="6">
    <source>
        <dbReference type="ARBA" id="ARBA00023065"/>
    </source>
</evidence>
<comment type="caution">
    <text evidence="10">The sequence shown here is derived from an EMBL/GenBank/DDBJ whole genome shotgun (WGS) entry which is preliminary data.</text>
</comment>
<keyword evidence="7 9" id="KW-0472">Membrane</keyword>
<evidence type="ECO:0000256" key="7">
    <source>
        <dbReference type="ARBA" id="ARBA00023136"/>
    </source>
</evidence>
<dbReference type="InterPro" id="IPR044669">
    <property type="entry name" value="YneE/VCCN1/2-like"/>
</dbReference>
<keyword evidence="3" id="KW-1003">Cell membrane</keyword>
<comment type="subcellular location">
    <subcellularLocation>
        <location evidence="1">Cell membrane</location>
        <topology evidence="1">Multi-pass membrane protein</topology>
    </subcellularLocation>
</comment>
<evidence type="ECO:0000256" key="4">
    <source>
        <dbReference type="ARBA" id="ARBA00022692"/>
    </source>
</evidence>
<keyword evidence="11" id="KW-1185">Reference proteome</keyword>
<evidence type="ECO:0000256" key="5">
    <source>
        <dbReference type="ARBA" id="ARBA00022989"/>
    </source>
</evidence>
<accession>A0A9N8EQM8</accession>
<keyword evidence="2" id="KW-0813">Transport</keyword>
<gene>
    <name evidence="10" type="ORF">SEMRO_1422_G271350.1</name>
</gene>
<evidence type="ECO:0000256" key="8">
    <source>
        <dbReference type="SAM" id="MobiDB-lite"/>
    </source>
</evidence>
<evidence type="ECO:0000256" key="2">
    <source>
        <dbReference type="ARBA" id="ARBA00022448"/>
    </source>
</evidence>
<evidence type="ECO:0000256" key="9">
    <source>
        <dbReference type="SAM" id="Phobius"/>
    </source>
</evidence>
<feature type="transmembrane region" description="Helical" evidence="9">
    <location>
        <begin position="257"/>
        <end position="279"/>
    </location>
</feature>
<evidence type="ECO:0000256" key="1">
    <source>
        <dbReference type="ARBA" id="ARBA00004651"/>
    </source>
</evidence>
<feature type="region of interest" description="Disordered" evidence="8">
    <location>
        <begin position="329"/>
        <end position="374"/>
    </location>
</feature>
<sequence>MTVIYNIEDSWHVITHVHGSVWPHVVWTCVAMSALTTVLFVLKYYYHFDLTFNVAGNTYLSLIVSFLVVGRAQNAIQRFWEARGAVGDALKSCRELSLMIIATTGRETTEEANLFRLLVKKQLVKLLRSTMEVIQDEGLSLRLMQGEIDEKDKCVYIFDSSRISKYNDTGHITDPLDVAGALYTILERNDEFLEKPIHFLRMNAMFSCISKFIDTYYHLTKFTTTPIPFAVGNMGRTALVVWIFTIPFVLVNQIDELVACVGLVFAITYAFVGLEFVVIELHDPFGDDPNDIEVERLCETTIRGIEKDLMGCNGAYSTVSYEPERRISLARPSSEQQHPPQKVLRRSTSDLSTTADETSFPGDEEALSSGQQQHRGAGVFLMPQKSFQATHDCARPMSEISPLLSTAV</sequence>
<name>A0A9N8EQM8_9STRA</name>
<dbReference type="AlphaFoldDB" id="A0A9N8EQM8"/>
<feature type="transmembrane region" description="Helical" evidence="9">
    <location>
        <begin position="52"/>
        <end position="70"/>
    </location>
</feature>
<keyword evidence="6" id="KW-0406">Ion transport</keyword>